<keyword evidence="2" id="KW-0378">Hydrolase</keyword>
<evidence type="ECO:0000256" key="1">
    <source>
        <dbReference type="ARBA" id="ARBA00022741"/>
    </source>
</evidence>
<proteinExistence type="inferred from homology"/>
<dbReference type="InterPro" id="IPR003495">
    <property type="entry name" value="CobW/HypB/UreG_nucleotide-bd"/>
</dbReference>
<organism evidence="8">
    <name type="scientific">bioreactor metagenome</name>
    <dbReference type="NCBI Taxonomy" id="1076179"/>
    <lineage>
        <taxon>unclassified sequences</taxon>
        <taxon>metagenomes</taxon>
        <taxon>ecological metagenomes</taxon>
    </lineage>
</organism>
<dbReference type="GO" id="GO:0016787">
    <property type="term" value="F:hydrolase activity"/>
    <property type="evidence" value="ECO:0007669"/>
    <property type="project" value="UniProtKB-KW"/>
</dbReference>
<evidence type="ECO:0000256" key="2">
    <source>
        <dbReference type="ARBA" id="ARBA00022801"/>
    </source>
</evidence>
<dbReference type="PANTHER" id="PTHR13748">
    <property type="entry name" value="COBW-RELATED"/>
    <property type="match status" value="1"/>
</dbReference>
<dbReference type="EMBL" id="VSSQ01000706">
    <property type="protein sequence ID" value="MPM00072.1"/>
    <property type="molecule type" value="Genomic_DNA"/>
</dbReference>
<accession>A0A644W8K6</accession>
<dbReference type="Pfam" id="PF02492">
    <property type="entry name" value="cobW"/>
    <property type="match status" value="1"/>
</dbReference>
<protein>
    <recommendedName>
        <fullName evidence="9">P-loop guanosine triphosphatase YjiA</fullName>
    </recommendedName>
</protein>
<dbReference type="Gene3D" id="3.40.50.300">
    <property type="entry name" value="P-loop containing nucleotide triphosphate hydrolases"/>
    <property type="match status" value="1"/>
</dbReference>
<comment type="catalytic activity">
    <reaction evidence="5">
        <text>GTP + H2O = GDP + phosphate + H(+)</text>
        <dbReference type="Rhea" id="RHEA:19669"/>
        <dbReference type="ChEBI" id="CHEBI:15377"/>
        <dbReference type="ChEBI" id="CHEBI:15378"/>
        <dbReference type="ChEBI" id="CHEBI:37565"/>
        <dbReference type="ChEBI" id="CHEBI:43474"/>
        <dbReference type="ChEBI" id="CHEBI:58189"/>
    </reaction>
    <physiologicalReaction direction="left-to-right" evidence="5">
        <dbReference type="Rhea" id="RHEA:19670"/>
    </physiologicalReaction>
</comment>
<comment type="caution">
    <text evidence="8">The sequence shown here is derived from an EMBL/GenBank/DDBJ whole genome shotgun (WGS) entry which is preliminary data.</text>
</comment>
<dbReference type="Gene3D" id="3.30.1220.10">
    <property type="entry name" value="CobW-like, C-terminal domain"/>
    <property type="match status" value="1"/>
</dbReference>
<dbReference type="InterPro" id="IPR036627">
    <property type="entry name" value="CobW-likC_sf"/>
</dbReference>
<name>A0A644W8K6_9ZZZZ</name>
<dbReference type="Pfam" id="PF07683">
    <property type="entry name" value="CobW_C"/>
    <property type="match status" value="1"/>
</dbReference>
<feature type="domain" description="CobW/HypB/UreG nucleotide-binding" evidence="6">
    <location>
        <begin position="7"/>
        <end position="180"/>
    </location>
</feature>
<dbReference type="SUPFAM" id="SSF52540">
    <property type="entry name" value="P-loop containing nucleoside triphosphate hydrolases"/>
    <property type="match status" value="1"/>
</dbReference>
<sequence length="318" mass="36108">MKIKIDIYSGFLGAGKTFLMKKLITEGAYENNIAIIENEFGEVSIDAAILRESNIEVKEINSGCICCQVTGDFKSAILEVIKEYKPDRIIVEPSGVAKLTDIVKVFNAESLNEKVVIDNIITVIDPEKFNSYIENFKEFYENQIINAKKIVLSRTQKLNSQDLGDIISRIKRLNKEAIIITDEWSKLEGKFILENNHLEASKYEAINIKGSKLNKAKLSKRIEEHKKADEIFETFAIYPKAKISKLELISKFKFISSSKTYGDVLRAKGIVTLLDGSNGQFDFVKDEFQIREIKNESKSVISFIGIKLNKDQLKSLFK</sequence>
<evidence type="ECO:0000259" key="6">
    <source>
        <dbReference type="Pfam" id="PF02492"/>
    </source>
</evidence>
<reference evidence="8" key="1">
    <citation type="submission" date="2019-08" db="EMBL/GenBank/DDBJ databases">
        <authorList>
            <person name="Kucharzyk K."/>
            <person name="Murdoch R.W."/>
            <person name="Higgins S."/>
            <person name="Loffler F."/>
        </authorList>
    </citation>
    <scope>NUCLEOTIDE SEQUENCE</scope>
</reference>
<evidence type="ECO:0000256" key="4">
    <source>
        <dbReference type="ARBA" id="ARBA00034320"/>
    </source>
</evidence>
<evidence type="ECO:0000259" key="7">
    <source>
        <dbReference type="Pfam" id="PF07683"/>
    </source>
</evidence>
<evidence type="ECO:0000256" key="5">
    <source>
        <dbReference type="ARBA" id="ARBA00049117"/>
    </source>
</evidence>
<gene>
    <name evidence="8" type="ORF">SDC9_46295</name>
</gene>
<comment type="similarity">
    <text evidence="4">Belongs to the SIMIBI class G3E GTPase family. ZNG1 subfamily.</text>
</comment>
<evidence type="ECO:0000313" key="8">
    <source>
        <dbReference type="EMBL" id="MPM00072.1"/>
    </source>
</evidence>
<dbReference type="InterPro" id="IPR027417">
    <property type="entry name" value="P-loop_NTPase"/>
</dbReference>
<evidence type="ECO:0008006" key="9">
    <source>
        <dbReference type="Google" id="ProtNLM"/>
    </source>
</evidence>
<dbReference type="InterPro" id="IPR051316">
    <property type="entry name" value="Zinc-reg_GTPase_activator"/>
</dbReference>
<evidence type="ECO:0000256" key="3">
    <source>
        <dbReference type="ARBA" id="ARBA00023186"/>
    </source>
</evidence>
<feature type="domain" description="CobW C-terminal" evidence="7">
    <location>
        <begin position="254"/>
        <end position="317"/>
    </location>
</feature>
<keyword evidence="3" id="KW-0143">Chaperone</keyword>
<dbReference type="GO" id="GO:0005737">
    <property type="term" value="C:cytoplasm"/>
    <property type="evidence" value="ECO:0007669"/>
    <property type="project" value="TreeGrafter"/>
</dbReference>
<dbReference type="PANTHER" id="PTHR13748:SF62">
    <property type="entry name" value="COBW DOMAIN-CONTAINING PROTEIN"/>
    <property type="match status" value="1"/>
</dbReference>
<dbReference type="CDD" id="cd03112">
    <property type="entry name" value="CobW-like"/>
    <property type="match status" value="1"/>
</dbReference>
<keyword evidence="1" id="KW-0547">Nucleotide-binding</keyword>
<dbReference type="AlphaFoldDB" id="A0A644W8K6"/>
<dbReference type="InterPro" id="IPR011629">
    <property type="entry name" value="CobW-like_C"/>
</dbReference>
<dbReference type="GO" id="GO:0000166">
    <property type="term" value="F:nucleotide binding"/>
    <property type="evidence" value="ECO:0007669"/>
    <property type="project" value="UniProtKB-KW"/>
</dbReference>